<evidence type="ECO:0000256" key="4">
    <source>
        <dbReference type="ARBA" id="ARBA00022475"/>
    </source>
</evidence>
<keyword evidence="11" id="KW-1185">Reference proteome</keyword>
<dbReference type="Proteomes" id="UP000323454">
    <property type="component" value="Unassembled WGS sequence"/>
</dbReference>
<keyword evidence="6 8" id="KW-1133">Transmembrane helix</keyword>
<dbReference type="AlphaFoldDB" id="A0A5B2XNK4"/>
<feature type="transmembrane region" description="Helical" evidence="8">
    <location>
        <begin position="112"/>
        <end position="129"/>
    </location>
</feature>
<feature type="transmembrane region" description="Helical" evidence="8">
    <location>
        <begin position="49"/>
        <end position="68"/>
    </location>
</feature>
<dbReference type="OrthoDB" id="369870at2"/>
<name>A0A5B2XNK4_9PSEU</name>
<feature type="transmembrane region" description="Helical" evidence="8">
    <location>
        <begin position="218"/>
        <end position="237"/>
    </location>
</feature>
<evidence type="ECO:0000256" key="2">
    <source>
        <dbReference type="ARBA" id="ARBA00007362"/>
    </source>
</evidence>
<gene>
    <name evidence="10" type="primary">rarD</name>
    <name evidence="10" type="ORF">F0L68_06815</name>
</gene>
<dbReference type="PANTHER" id="PTHR22911">
    <property type="entry name" value="ACYL-MALONYL CONDENSING ENZYME-RELATED"/>
    <property type="match status" value="1"/>
</dbReference>
<keyword evidence="5 8" id="KW-0812">Transmembrane</keyword>
<evidence type="ECO:0000256" key="6">
    <source>
        <dbReference type="ARBA" id="ARBA00022989"/>
    </source>
</evidence>
<feature type="domain" description="EamA" evidence="9">
    <location>
        <begin position="19"/>
        <end position="151"/>
    </location>
</feature>
<evidence type="ECO:0000256" key="1">
    <source>
        <dbReference type="ARBA" id="ARBA00004651"/>
    </source>
</evidence>
<feature type="transmembrane region" description="Helical" evidence="8">
    <location>
        <begin position="80"/>
        <end position="100"/>
    </location>
</feature>
<evidence type="ECO:0000256" key="7">
    <source>
        <dbReference type="ARBA" id="ARBA00023136"/>
    </source>
</evidence>
<dbReference type="InterPro" id="IPR000620">
    <property type="entry name" value="EamA_dom"/>
</dbReference>
<proteinExistence type="inferred from homology"/>
<feature type="transmembrane region" description="Helical" evidence="8">
    <location>
        <begin position="136"/>
        <end position="153"/>
    </location>
</feature>
<evidence type="ECO:0000256" key="3">
    <source>
        <dbReference type="ARBA" id="ARBA00022448"/>
    </source>
</evidence>
<sequence>MNGSTQAVGRISRRSGSQGVIFGTVAYVLWGLFPAYWPLLAPAGAIEMVAQRIAWTMVVMVAVALLFGRWPVLRALPARSWLLVALAAVLITVNWITYIYGVNSGHVVETALGYFINPLVSVLFGVVVLRERLRVPQYVALGVALLAVVVLAVDYGRVPVISLTLALSFGVYGLLKKTLPLDAVSGLTAESLVLGPLAVGYLVWLGATGAGTFTGHGLGHTLLLLSTGPVTAIPLLLFGASARLVPLVTLGMLQYLAPILQFAWGVFVKHEPMPTSRWLGFGLVWLALLVFTVDAARRRPRRDRVPELAETRLGQLD</sequence>
<comment type="similarity">
    <text evidence="2">Belongs to the EamA transporter family.</text>
</comment>
<reference evidence="10 11" key="2">
    <citation type="submission" date="2019-09" db="EMBL/GenBank/DDBJ databases">
        <authorList>
            <person name="Jin C."/>
        </authorList>
    </citation>
    <scope>NUCLEOTIDE SEQUENCE [LARGE SCALE GENOMIC DNA]</scope>
    <source>
        <strain evidence="10 11">AN110305</strain>
    </source>
</reference>
<feature type="transmembrane region" description="Helical" evidence="8">
    <location>
        <begin position="187"/>
        <end position="206"/>
    </location>
</feature>
<dbReference type="Pfam" id="PF00892">
    <property type="entry name" value="EamA"/>
    <property type="match status" value="1"/>
</dbReference>
<evidence type="ECO:0000313" key="11">
    <source>
        <dbReference type="Proteomes" id="UP000323454"/>
    </source>
</evidence>
<keyword evidence="7 8" id="KW-0472">Membrane</keyword>
<dbReference type="PANTHER" id="PTHR22911:SF137">
    <property type="entry name" value="SOLUTE CARRIER FAMILY 35 MEMBER G2-RELATED"/>
    <property type="match status" value="1"/>
</dbReference>
<evidence type="ECO:0000256" key="5">
    <source>
        <dbReference type="ARBA" id="ARBA00022692"/>
    </source>
</evidence>
<accession>A0A5B2XNK4</accession>
<evidence type="ECO:0000259" key="9">
    <source>
        <dbReference type="Pfam" id="PF00892"/>
    </source>
</evidence>
<feature type="transmembrane region" description="Helical" evidence="8">
    <location>
        <begin position="278"/>
        <end position="296"/>
    </location>
</feature>
<evidence type="ECO:0000313" key="10">
    <source>
        <dbReference type="EMBL" id="KAA2264946.1"/>
    </source>
</evidence>
<reference evidence="10 11" key="1">
    <citation type="submission" date="2019-09" db="EMBL/GenBank/DDBJ databases">
        <title>Goodfellowia gen. nov., a new genus of the Pseudonocardineae related to Actinoalloteichus, containing Goodfellowia coeruleoviolacea gen. nov., comb. nov. gen. nov., comb. nov.</title>
        <authorList>
            <person name="Labeda D."/>
        </authorList>
    </citation>
    <scope>NUCLEOTIDE SEQUENCE [LARGE SCALE GENOMIC DNA]</scope>
    <source>
        <strain evidence="10 11">AN110305</strain>
    </source>
</reference>
<organism evidence="10 11">
    <name type="scientific">Solihabitans fulvus</name>
    <dbReference type="NCBI Taxonomy" id="1892852"/>
    <lineage>
        <taxon>Bacteria</taxon>
        <taxon>Bacillati</taxon>
        <taxon>Actinomycetota</taxon>
        <taxon>Actinomycetes</taxon>
        <taxon>Pseudonocardiales</taxon>
        <taxon>Pseudonocardiaceae</taxon>
        <taxon>Solihabitans</taxon>
    </lineage>
</organism>
<dbReference type="InterPro" id="IPR037185">
    <property type="entry name" value="EmrE-like"/>
</dbReference>
<keyword evidence="4" id="KW-1003">Cell membrane</keyword>
<dbReference type="EMBL" id="VUOB01000010">
    <property type="protein sequence ID" value="KAA2264946.1"/>
    <property type="molecule type" value="Genomic_DNA"/>
</dbReference>
<dbReference type="InterPro" id="IPR004626">
    <property type="entry name" value="RarD"/>
</dbReference>
<comment type="subcellular location">
    <subcellularLocation>
        <location evidence="1">Cell membrane</location>
        <topology evidence="1">Multi-pass membrane protein</topology>
    </subcellularLocation>
</comment>
<keyword evidence="3" id="KW-0813">Transport</keyword>
<comment type="caution">
    <text evidence="10">The sequence shown here is derived from an EMBL/GenBank/DDBJ whole genome shotgun (WGS) entry which is preliminary data.</text>
</comment>
<dbReference type="SUPFAM" id="SSF103481">
    <property type="entry name" value="Multidrug resistance efflux transporter EmrE"/>
    <property type="match status" value="2"/>
</dbReference>
<protein>
    <submittedName>
        <fullName evidence="10">EamA family transporter RarD</fullName>
    </submittedName>
</protein>
<evidence type="ECO:0000256" key="8">
    <source>
        <dbReference type="SAM" id="Phobius"/>
    </source>
</evidence>
<feature type="transmembrane region" description="Helical" evidence="8">
    <location>
        <begin position="244"/>
        <end position="266"/>
    </location>
</feature>
<feature type="transmembrane region" description="Helical" evidence="8">
    <location>
        <begin position="159"/>
        <end position="175"/>
    </location>
</feature>
<dbReference type="GO" id="GO:0005886">
    <property type="term" value="C:plasma membrane"/>
    <property type="evidence" value="ECO:0007669"/>
    <property type="project" value="UniProtKB-SubCell"/>
</dbReference>
<dbReference type="NCBIfam" id="TIGR00688">
    <property type="entry name" value="rarD"/>
    <property type="match status" value="1"/>
</dbReference>
<feature type="transmembrane region" description="Helical" evidence="8">
    <location>
        <begin position="20"/>
        <end position="37"/>
    </location>
</feature>